<sequence length="114" mass="12529">MSSITWSSYTKPESRVENKMPPQRLPGSGSGIANSAWLTRLRPLRPLTWGRVHRGQEEVAWLGPLAGSLQVRRPGQSFARKGRPGLARFDPPAARVPGRRERGGGGEIRRPGPL</sequence>
<evidence type="ECO:0000313" key="2">
    <source>
        <dbReference type="Proteomes" id="UP001162501"/>
    </source>
</evidence>
<protein>
    <submittedName>
        <fullName evidence="1">Uncharacterized protein</fullName>
    </submittedName>
</protein>
<dbReference type="Proteomes" id="UP001162501">
    <property type="component" value="Chromosome 25"/>
</dbReference>
<organism evidence="1 2">
    <name type="scientific">Rangifer tarandus platyrhynchus</name>
    <name type="common">Svalbard reindeer</name>
    <dbReference type="NCBI Taxonomy" id="3082113"/>
    <lineage>
        <taxon>Eukaryota</taxon>
        <taxon>Metazoa</taxon>
        <taxon>Chordata</taxon>
        <taxon>Craniata</taxon>
        <taxon>Vertebrata</taxon>
        <taxon>Euteleostomi</taxon>
        <taxon>Mammalia</taxon>
        <taxon>Eutheria</taxon>
        <taxon>Laurasiatheria</taxon>
        <taxon>Artiodactyla</taxon>
        <taxon>Ruminantia</taxon>
        <taxon>Pecora</taxon>
        <taxon>Cervidae</taxon>
        <taxon>Odocoileinae</taxon>
        <taxon>Rangifer</taxon>
    </lineage>
</organism>
<dbReference type="EMBL" id="OX596109">
    <property type="protein sequence ID" value="CAN0268070.1"/>
    <property type="molecule type" value="Genomic_DNA"/>
</dbReference>
<accession>A0AC59Z6E5</accession>
<gene>
    <name evidence="1" type="ORF">MRATA1EN22A_LOCUS14623</name>
</gene>
<proteinExistence type="predicted"/>
<evidence type="ECO:0000313" key="1">
    <source>
        <dbReference type="EMBL" id="CAN0268070.1"/>
    </source>
</evidence>
<name>A0AC59Z6E5_RANTA</name>
<reference evidence="1" key="1">
    <citation type="submission" date="2023-05" db="EMBL/GenBank/DDBJ databases">
        <authorList>
            <consortium name="ELIXIR-Norway"/>
        </authorList>
    </citation>
    <scope>NUCLEOTIDE SEQUENCE</scope>
</reference>
<reference evidence="1" key="2">
    <citation type="submission" date="2025-03" db="EMBL/GenBank/DDBJ databases">
        <authorList>
            <consortium name="ELIXIR-Norway"/>
            <consortium name="Elixir Norway"/>
        </authorList>
    </citation>
    <scope>NUCLEOTIDE SEQUENCE</scope>
</reference>